<dbReference type="Gene3D" id="1.25.40.10">
    <property type="entry name" value="Tetratricopeptide repeat domain"/>
    <property type="match status" value="1"/>
</dbReference>
<organism evidence="1 2">
    <name type="scientific">Streptococcus moroccensis</name>
    <dbReference type="NCBI Taxonomy" id="1451356"/>
    <lineage>
        <taxon>Bacteria</taxon>
        <taxon>Bacillati</taxon>
        <taxon>Bacillota</taxon>
        <taxon>Bacilli</taxon>
        <taxon>Lactobacillales</taxon>
        <taxon>Streptococcaceae</taxon>
        <taxon>Streptococcus</taxon>
    </lineage>
</organism>
<reference evidence="1 2" key="1">
    <citation type="submission" date="2023-07" db="EMBL/GenBank/DDBJ databases">
        <title>Genomic Encyclopedia of Type Strains, Phase IV (KMG-IV): sequencing the most valuable type-strain genomes for metagenomic binning, comparative biology and taxonomic classification.</title>
        <authorList>
            <person name="Goeker M."/>
        </authorList>
    </citation>
    <scope>NUCLEOTIDE SEQUENCE [LARGE SCALE GENOMIC DNA]</scope>
    <source>
        <strain evidence="1 2">DSM 105143</strain>
    </source>
</reference>
<accession>A0ABT9YQ78</accession>
<comment type="caution">
    <text evidence="1">The sequence shown here is derived from an EMBL/GenBank/DDBJ whole genome shotgun (WGS) entry which is preliminary data.</text>
</comment>
<proteinExistence type="predicted"/>
<keyword evidence="2" id="KW-1185">Reference proteome</keyword>
<evidence type="ECO:0000313" key="2">
    <source>
        <dbReference type="Proteomes" id="UP001223079"/>
    </source>
</evidence>
<protein>
    <submittedName>
        <fullName evidence="1">Tetratricopeptide (TPR) repeat protein</fullName>
    </submittedName>
</protein>
<dbReference type="RefSeq" id="WP_307121154.1">
    <property type="nucleotide sequence ID" value="NZ_JAUSTM010000003.1"/>
</dbReference>
<evidence type="ECO:0000313" key="1">
    <source>
        <dbReference type="EMBL" id="MDQ0221925.1"/>
    </source>
</evidence>
<name>A0ABT9YQ78_9STRE</name>
<dbReference type="SUPFAM" id="SSF48452">
    <property type="entry name" value="TPR-like"/>
    <property type="match status" value="2"/>
</dbReference>
<sequence>MIEDIYLAFDLMEKGQLQEAIHWLDNLSVSENSSEYYDYLSAYGYVYTEVKEFSEAYRSYEAYLTKAISEGSFRHQHMAYHQLCMVARLQRDYSKARAYLAQEAEIIQDHFAEDAQVWAIHLYEVGYISFLMGETSDAEKQMSTSLDFALQTDDLIAQACAYRGLGEILSSRFHFEKAKALFQQAGDSIGCQEIDDLMANL</sequence>
<dbReference type="Proteomes" id="UP001223079">
    <property type="component" value="Unassembled WGS sequence"/>
</dbReference>
<dbReference type="EMBL" id="JAUSTM010000003">
    <property type="protein sequence ID" value="MDQ0221925.1"/>
    <property type="molecule type" value="Genomic_DNA"/>
</dbReference>
<dbReference type="InterPro" id="IPR011990">
    <property type="entry name" value="TPR-like_helical_dom_sf"/>
</dbReference>
<gene>
    <name evidence="1" type="ORF">J2S23_000461</name>
</gene>